<reference evidence="2 3" key="1">
    <citation type="journal article" date="2019" name="Commun. Biol.">
        <title>The bagworm genome reveals a unique fibroin gene that provides high tensile strength.</title>
        <authorList>
            <person name="Kono N."/>
            <person name="Nakamura H."/>
            <person name="Ohtoshi R."/>
            <person name="Tomita M."/>
            <person name="Numata K."/>
            <person name="Arakawa K."/>
        </authorList>
    </citation>
    <scope>NUCLEOTIDE SEQUENCE [LARGE SCALE GENOMIC DNA]</scope>
</reference>
<keyword evidence="3" id="KW-1185">Reference proteome</keyword>
<protein>
    <submittedName>
        <fullName evidence="2">Uncharacterized protein</fullName>
    </submittedName>
</protein>
<dbReference type="Proteomes" id="UP000299102">
    <property type="component" value="Unassembled WGS sequence"/>
</dbReference>
<evidence type="ECO:0000313" key="2">
    <source>
        <dbReference type="EMBL" id="GBP83847.1"/>
    </source>
</evidence>
<evidence type="ECO:0000313" key="3">
    <source>
        <dbReference type="Proteomes" id="UP000299102"/>
    </source>
</evidence>
<comment type="caution">
    <text evidence="2">The sequence shown here is derived from an EMBL/GenBank/DDBJ whole genome shotgun (WGS) entry which is preliminary data.</text>
</comment>
<evidence type="ECO:0000256" key="1">
    <source>
        <dbReference type="SAM" id="Coils"/>
    </source>
</evidence>
<dbReference type="EMBL" id="BGZK01001644">
    <property type="protein sequence ID" value="GBP83847.1"/>
    <property type="molecule type" value="Genomic_DNA"/>
</dbReference>
<accession>A0A4C1ZB65</accession>
<proteinExistence type="predicted"/>
<keyword evidence="1" id="KW-0175">Coiled coil</keyword>
<dbReference type="AlphaFoldDB" id="A0A4C1ZB65"/>
<feature type="coiled-coil region" evidence="1">
    <location>
        <begin position="7"/>
        <end position="100"/>
    </location>
</feature>
<dbReference type="OrthoDB" id="414730at2759"/>
<organism evidence="2 3">
    <name type="scientific">Eumeta variegata</name>
    <name type="common">Bagworm moth</name>
    <name type="synonym">Eumeta japonica</name>
    <dbReference type="NCBI Taxonomy" id="151549"/>
    <lineage>
        <taxon>Eukaryota</taxon>
        <taxon>Metazoa</taxon>
        <taxon>Ecdysozoa</taxon>
        <taxon>Arthropoda</taxon>
        <taxon>Hexapoda</taxon>
        <taxon>Insecta</taxon>
        <taxon>Pterygota</taxon>
        <taxon>Neoptera</taxon>
        <taxon>Endopterygota</taxon>
        <taxon>Lepidoptera</taxon>
        <taxon>Glossata</taxon>
        <taxon>Ditrysia</taxon>
        <taxon>Tineoidea</taxon>
        <taxon>Psychidae</taxon>
        <taxon>Oiketicinae</taxon>
        <taxon>Eumeta</taxon>
    </lineage>
</organism>
<name>A0A4C1ZB65_EUMVA</name>
<gene>
    <name evidence="2" type="ORF">EVAR_64112_1</name>
</gene>
<sequence length="256" mass="29340">MSCRPSIRDLEQKLKAALLELEASKEMCDCLISECDDHKTEIRSVIFMNTKLKGELTELDVKCNDLTDQRDRLQVLASEMDDCRNQYEQSLMQIQVFQEEIEPRNFNYNLDNKLNNGMSDDGLDCTTSNKKTKHCIAHNKENVSMPENVTSALNAVINNENETVIYSDELGIGSSPMLSGYMNHRVASSFSRERSIRGGSLILIRNNLKFKERTDIVGLSIERVIEIVCVELERLVVMSVYRRPHSSYELLEFVMD</sequence>